<gene>
    <name evidence="1" type="ORF">FCM35_KLT08665</name>
</gene>
<dbReference type="AlphaFoldDB" id="A0A833QF87"/>
<reference evidence="1" key="1">
    <citation type="submission" date="2020-01" db="EMBL/GenBank/DDBJ databases">
        <title>Genome sequence of Kobresia littledalei, the first chromosome-level genome in the family Cyperaceae.</title>
        <authorList>
            <person name="Qu G."/>
        </authorList>
    </citation>
    <scope>NUCLEOTIDE SEQUENCE</scope>
    <source>
        <strain evidence="1">C.B.Clarke</strain>
        <tissue evidence="1">Leaf</tissue>
    </source>
</reference>
<dbReference type="PANTHER" id="PTHR33052">
    <property type="entry name" value="DUF4228 DOMAIN PROTEIN-RELATED"/>
    <property type="match status" value="1"/>
</dbReference>
<organism evidence="1 2">
    <name type="scientific">Carex littledalei</name>
    <dbReference type="NCBI Taxonomy" id="544730"/>
    <lineage>
        <taxon>Eukaryota</taxon>
        <taxon>Viridiplantae</taxon>
        <taxon>Streptophyta</taxon>
        <taxon>Embryophyta</taxon>
        <taxon>Tracheophyta</taxon>
        <taxon>Spermatophyta</taxon>
        <taxon>Magnoliopsida</taxon>
        <taxon>Liliopsida</taxon>
        <taxon>Poales</taxon>
        <taxon>Cyperaceae</taxon>
        <taxon>Cyperoideae</taxon>
        <taxon>Cariceae</taxon>
        <taxon>Carex</taxon>
        <taxon>Carex subgen. Euthyceras</taxon>
    </lineage>
</organism>
<dbReference type="EMBL" id="SWLB01000019">
    <property type="protein sequence ID" value="KAF3325585.1"/>
    <property type="molecule type" value="Genomic_DNA"/>
</dbReference>
<name>A0A833QF87_9POAL</name>
<dbReference type="Pfam" id="PF14009">
    <property type="entry name" value="PADRE"/>
    <property type="match status" value="1"/>
</dbReference>
<dbReference type="InterPro" id="IPR025322">
    <property type="entry name" value="PADRE_dom"/>
</dbReference>
<dbReference type="OrthoDB" id="736928at2759"/>
<evidence type="ECO:0000313" key="1">
    <source>
        <dbReference type="EMBL" id="KAF3325585.1"/>
    </source>
</evidence>
<accession>A0A833QF87</accession>
<protein>
    <submittedName>
        <fullName evidence="1">Uncharacterized protein</fullName>
    </submittedName>
</protein>
<comment type="caution">
    <text evidence="1">The sequence shown here is derived from an EMBL/GenBank/DDBJ whole genome shotgun (WGS) entry which is preliminary data.</text>
</comment>
<sequence length="213" mass="23076">MGCNISRPKVEKFDCVRVVHINGYVEDYDGPVTASQVMGESAARYVLCSSSKIFYSGTHACKPGDPLEPGRIYFLLPISILQSEASPADYACLMNRLTSLAKKGGSRAKGPSMINSILDQARYESPTRACDGAGAVSGNSQADVPLDREFVTEPGMWCSRSAWKPCLDRIDESIGRSMRMDSMRSNIGGGEVEILDNGNEVREKIGTNIGVIL</sequence>
<dbReference type="Proteomes" id="UP000623129">
    <property type="component" value="Unassembled WGS sequence"/>
</dbReference>
<keyword evidence="2" id="KW-1185">Reference proteome</keyword>
<proteinExistence type="predicted"/>
<evidence type="ECO:0000313" key="2">
    <source>
        <dbReference type="Proteomes" id="UP000623129"/>
    </source>
</evidence>